<reference evidence="1" key="1">
    <citation type="submission" date="2021-05" db="EMBL/GenBank/DDBJ databases">
        <authorList>
            <person name="Alioto T."/>
            <person name="Alioto T."/>
            <person name="Gomez Garrido J."/>
        </authorList>
    </citation>
    <scope>NUCLEOTIDE SEQUENCE</scope>
</reference>
<dbReference type="AlphaFoldDB" id="A0A8D8HJR0"/>
<evidence type="ECO:0000313" key="1">
    <source>
        <dbReference type="EMBL" id="CAG6535547.1"/>
    </source>
</evidence>
<dbReference type="EMBL" id="HBUE01213498">
    <property type="protein sequence ID" value="CAG6535547.1"/>
    <property type="molecule type" value="Transcribed_RNA"/>
</dbReference>
<name>A0A8D8HJR0_CULPI</name>
<protein>
    <submittedName>
        <fullName evidence="1">(northern house mosquito) hypothetical protein</fullName>
    </submittedName>
</protein>
<proteinExistence type="predicted"/>
<accession>A0A8D8HJR0</accession>
<sequence>MLVLHQPKQPLPTHPPNVRNILTLLTPQNQQINRSLQRSYLQPVKIPPESRSIPAGQQKLPVHTSILLQQLAEERRLEETHCDWSLRVEVARARAELKSRTWNRKRLG</sequence>
<organism evidence="1">
    <name type="scientific">Culex pipiens</name>
    <name type="common">House mosquito</name>
    <dbReference type="NCBI Taxonomy" id="7175"/>
    <lineage>
        <taxon>Eukaryota</taxon>
        <taxon>Metazoa</taxon>
        <taxon>Ecdysozoa</taxon>
        <taxon>Arthropoda</taxon>
        <taxon>Hexapoda</taxon>
        <taxon>Insecta</taxon>
        <taxon>Pterygota</taxon>
        <taxon>Neoptera</taxon>
        <taxon>Endopterygota</taxon>
        <taxon>Diptera</taxon>
        <taxon>Nematocera</taxon>
        <taxon>Culicoidea</taxon>
        <taxon>Culicidae</taxon>
        <taxon>Culicinae</taxon>
        <taxon>Culicini</taxon>
        <taxon>Culex</taxon>
        <taxon>Culex</taxon>
    </lineage>
</organism>
<dbReference type="EMBL" id="HBUE01320004">
    <property type="protein sequence ID" value="CAG6587533.1"/>
    <property type="molecule type" value="Transcribed_RNA"/>
</dbReference>